<dbReference type="Gene3D" id="3.20.20.80">
    <property type="entry name" value="Glycosidases"/>
    <property type="match status" value="1"/>
</dbReference>
<accession>A0A1G2KQ75</accession>
<dbReference type="EMBL" id="MHQJ01000013">
    <property type="protein sequence ID" value="OHA01565.1"/>
    <property type="molecule type" value="Genomic_DNA"/>
</dbReference>
<protein>
    <recommendedName>
        <fullName evidence="2">DUF4015 domain-containing protein</fullName>
    </recommendedName>
</protein>
<feature type="chain" id="PRO_5009583433" description="DUF4015 domain-containing protein" evidence="1">
    <location>
        <begin position="25"/>
        <end position="380"/>
    </location>
</feature>
<organism evidence="3 4">
    <name type="scientific">Candidatus Sungbacteria bacterium RIFCSPHIGHO2_02_FULL_49_12</name>
    <dbReference type="NCBI Taxonomy" id="1802271"/>
    <lineage>
        <taxon>Bacteria</taxon>
        <taxon>Candidatus Sungiibacteriota</taxon>
    </lineage>
</organism>
<dbReference type="AlphaFoldDB" id="A0A1G2KQ75"/>
<evidence type="ECO:0000313" key="4">
    <source>
        <dbReference type="Proteomes" id="UP000177362"/>
    </source>
</evidence>
<dbReference type="InterPro" id="IPR025275">
    <property type="entry name" value="DUF4015"/>
</dbReference>
<reference evidence="3 4" key="1">
    <citation type="journal article" date="2016" name="Nat. Commun.">
        <title>Thousands of microbial genomes shed light on interconnected biogeochemical processes in an aquifer system.</title>
        <authorList>
            <person name="Anantharaman K."/>
            <person name="Brown C.T."/>
            <person name="Hug L.A."/>
            <person name="Sharon I."/>
            <person name="Castelle C.J."/>
            <person name="Probst A.J."/>
            <person name="Thomas B.C."/>
            <person name="Singh A."/>
            <person name="Wilkins M.J."/>
            <person name="Karaoz U."/>
            <person name="Brodie E.L."/>
            <person name="Williams K.H."/>
            <person name="Hubbard S.S."/>
            <person name="Banfield J.F."/>
        </authorList>
    </citation>
    <scope>NUCLEOTIDE SEQUENCE [LARGE SCALE GENOMIC DNA]</scope>
</reference>
<sequence length="380" mass="42336">MIAKILLIAALSFLALLHPAVVAAAAECKFPQPHEQRGIHMTADNALDPAMLARFIKFARANNLNTVVVDMNESLRLVDNEDAARRVAARLLAACLNPIGRFVVFKGDRSWLPNPINGEPAKPSLLLWSNKDHIWRDQGKNIWINPMDPWAWKIVIEQIGVVAKAGFRTVQLDYVRFPTDGTTSDPISNIDYGLFAITPEIKRAVITNFVRKTVRVLKEQHPSLRIATDLFGYSALITNQRDPSGNGQDIRAIASTGVDEIVSMAYPALFDPGYACDIPAKCPDKVIRAALTKTSEYLKVTQPKVQLCTYIQAFTTRSRKTEVTIPYGANEVKAQIKAAEEAGVTCWYLWNPVRLAGAQKKFPFQPDFFPTHIRALARKD</sequence>
<evidence type="ECO:0000259" key="2">
    <source>
        <dbReference type="Pfam" id="PF13200"/>
    </source>
</evidence>
<dbReference type="STRING" id="1802271.A3C11_02420"/>
<evidence type="ECO:0000256" key="1">
    <source>
        <dbReference type="SAM" id="SignalP"/>
    </source>
</evidence>
<proteinExistence type="predicted"/>
<dbReference type="Proteomes" id="UP000177362">
    <property type="component" value="Unassembled WGS sequence"/>
</dbReference>
<dbReference type="Pfam" id="PF13200">
    <property type="entry name" value="DUF4015"/>
    <property type="match status" value="1"/>
</dbReference>
<gene>
    <name evidence="3" type="ORF">A3C11_02420</name>
</gene>
<keyword evidence="1" id="KW-0732">Signal</keyword>
<comment type="caution">
    <text evidence="3">The sequence shown here is derived from an EMBL/GenBank/DDBJ whole genome shotgun (WGS) entry which is preliminary data.</text>
</comment>
<evidence type="ECO:0000313" key="3">
    <source>
        <dbReference type="EMBL" id="OHA01565.1"/>
    </source>
</evidence>
<name>A0A1G2KQ75_9BACT</name>
<feature type="domain" description="DUF4015" evidence="2">
    <location>
        <begin position="38"/>
        <end position="352"/>
    </location>
</feature>
<feature type="signal peptide" evidence="1">
    <location>
        <begin position="1"/>
        <end position="24"/>
    </location>
</feature>